<dbReference type="InterPro" id="IPR048868">
    <property type="entry name" value="OGG-like_put"/>
</dbReference>
<sequence length="288" mass="31967">MPSDAMPPVPNPLRVAFRRWDSGGRQGQEGMRWNRSTWQATVPEHHGLLSSLPERLDRTTVATWGAGAADGEAQAVQAFIAAMVWGYGPAGYGAYRAARVLRENPQAPAVLCEVAQVVRRDGGAEAFAWLREHRLRRLGVAFATKYLFFCNGPDAPPALILDRLVQRWLLRHADLQVRLDWHVGDYTRYLEMTYAWANELGVTPDCAEYLMFSDMLAEEPGRSPWAPRQVAASIVVEGAEDDEAGTVLEAIDDAAATFAALPNVTPGDLEDFERGIRQLRRIVLARID</sequence>
<name>A0ABQ3WJP6_9ACTN</name>
<organism evidence="1">
    <name type="scientific">Actinoplanes campanulatus</name>
    <dbReference type="NCBI Taxonomy" id="113559"/>
    <lineage>
        <taxon>Bacteria</taxon>
        <taxon>Bacillati</taxon>
        <taxon>Actinomycetota</taxon>
        <taxon>Actinomycetes</taxon>
        <taxon>Micromonosporales</taxon>
        <taxon>Micromonosporaceae</taxon>
        <taxon>Actinoplanes</taxon>
    </lineage>
</organism>
<comment type="caution">
    <text evidence="1">The sequence shown here is derived from an EMBL/GenBank/DDBJ whole genome shotgun (WGS) entry which is preliminary data.</text>
</comment>
<dbReference type="EMBL" id="BOMF01000075">
    <property type="protein sequence ID" value="GID46463.1"/>
    <property type="molecule type" value="Genomic_DNA"/>
</dbReference>
<proteinExistence type="predicted"/>
<gene>
    <name evidence="1" type="ORF">Aca07nite_37380</name>
</gene>
<accession>A0ABQ3WJP6</accession>
<protein>
    <submittedName>
        <fullName evidence="1">Uncharacterized protein</fullName>
    </submittedName>
</protein>
<evidence type="ECO:0000313" key="1">
    <source>
        <dbReference type="EMBL" id="GID46463.1"/>
    </source>
</evidence>
<dbReference type="Pfam" id="PF21790">
    <property type="entry name" value="OGG"/>
    <property type="match status" value="1"/>
</dbReference>
<reference evidence="1" key="1">
    <citation type="submission" date="2021-01" db="EMBL/GenBank/DDBJ databases">
        <title>Whole genome shotgun sequence of Actinoplanes capillaceus NBRC 16408.</title>
        <authorList>
            <person name="Komaki H."/>
            <person name="Tamura T."/>
        </authorList>
    </citation>
    <scope>NUCLEOTIDE SEQUENCE [LARGE SCALE GENOMIC DNA]</scope>
    <source>
        <strain evidence="1">NBRC 16408</strain>
    </source>
</reference>